<keyword evidence="8" id="KW-0732">Signal</keyword>
<evidence type="ECO:0000256" key="7">
    <source>
        <dbReference type="RuleBase" id="RU362064"/>
    </source>
</evidence>
<organism evidence="9 10">
    <name type="scientific">Thiosulfativibrio zosterae</name>
    <dbReference type="NCBI Taxonomy" id="2675053"/>
    <lineage>
        <taxon>Bacteria</taxon>
        <taxon>Pseudomonadati</taxon>
        <taxon>Pseudomonadota</taxon>
        <taxon>Gammaproteobacteria</taxon>
        <taxon>Thiotrichales</taxon>
        <taxon>Piscirickettsiaceae</taxon>
        <taxon>Thiosulfativibrio</taxon>
    </lineage>
</organism>
<dbReference type="GO" id="GO:0009425">
    <property type="term" value="C:bacterial-type flagellum basal body"/>
    <property type="evidence" value="ECO:0007669"/>
    <property type="project" value="UniProtKB-SubCell"/>
</dbReference>
<evidence type="ECO:0000256" key="5">
    <source>
        <dbReference type="ARBA" id="ARBA00023143"/>
    </source>
</evidence>
<reference evidence="10" key="1">
    <citation type="submission" date="2019-11" db="EMBL/GenBank/DDBJ databases">
        <title>Isolation and characterization of two novel species in the genus Thiomicrorhabdus.</title>
        <authorList>
            <person name="Mochizuki J."/>
            <person name="Kojima H."/>
            <person name="Fukui M."/>
        </authorList>
    </citation>
    <scope>NUCLEOTIDE SEQUENCE [LARGE SCALE GENOMIC DNA]</scope>
    <source>
        <strain evidence="10">AkT22</strain>
    </source>
</reference>
<evidence type="ECO:0000313" key="10">
    <source>
        <dbReference type="Proteomes" id="UP000501466"/>
    </source>
</evidence>
<evidence type="ECO:0000256" key="6">
    <source>
        <dbReference type="ARBA" id="ARBA00037937"/>
    </source>
</evidence>
<keyword evidence="10" id="KW-1185">Reference proteome</keyword>
<dbReference type="InterPro" id="IPR022781">
    <property type="entry name" value="Flagellar_biosynth_FliO"/>
</dbReference>
<keyword evidence="1 7" id="KW-1003">Cell membrane</keyword>
<dbReference type="PANTHER" id="PTHR38766:SF1">
    <property type="entry name" value="FLAGELLAR PROTEIN FLIO"/>
    <property type="match status" value="1"/>
</dbReference>
<feature type="chain" id="PRO_5026201903" description="Flagellar protein" evidence="8">
    <location>
        <begin position="22"/>
        <end position="151"/>
    </location>
</feature>
<keyword evidence="4 7" id="KW-0472">Membrane</keyword>
<evidence type="ECO:0000256" key="2">
    <source>
        <dbReference type="ARBA" id="ARBA00022692"/>
    </source>
</evidence>
<protein>
    <recommendedName>
        <fullName evidence="7">Flagellar protein</fullName>
    </recommendedName>
</protein>
<dbReference type="InterPro" id="IPR052205">
    <property type="entry name" value="FliO/MopB"/>
</dbReference>
<comment type="similarity">
    <text evidence="6 7">Belongs to the FliO/MopB family.</text>
</comment>
<dbReference type="AlphaFoldDB" id="A0A6F8PM71"/>
<dbReference type="GO" id="GO:0005886">
    <property type="term" value="C:plasma membrane"/>
    <property type="evidence" value="ECO:0007669"/>
    <property type="project" value="UniProtKB-SubCell"/>
</dbReference>
<keyword evidence="2 7" id="KW-0812">Transmembrane</keyword>
<evidence type="ECO:0000256" key="3">
    <source>
        <dbReference type="ARBA" id="ARBA00022989"/>
    </source>
</evidence>
<sequence length="151" mass="16661">MKLLNYLLFVWLLSVSSFILAAVPESAEHAIMKSTPEPSQYLGQIILSLVAVLTLIFLAAWLLKSFSRYPGVASGHLRILGALSVGQKEKIILLQAGKEQIVVGVTTTEIRLLHQLSETVEVEEFKAPVFNSAFSKKLQEALSARKPDEKL</sequence>
<dbReference type="KEGG" id="tzo:THMIRHAT_08900"/>
<feature type="transmembrane region" description="Helical" evidence="7">
    <location>
        <begin position="45"/>
        <end position="63"/>
    </location>
</feature>
<feature type="signal peptide" evidence="8">
    <location>
        <begin position="1"/>
        <end position="21"/>
    </location>
</feature>
<accession>A0A6F8PM71</accession>
<name>A0A6F8PM71_9GAMM</name>
<evidence type="ECO:0000256" key="8">
    <source>
        <dbReference type="SAM" id="SignalP"/>
    </source>
</evidence>
<dbReference type="NCBIfam" id="TIGR03500">
    <property type="entry name" value="FliO_TIGR"/>
    <property type="match status" value="1"/>
</dbReference>
<dbReference type="Pfam" id="PF04347">
    <property type="entry name" value="FliO"/>
    <property type="match status" value="1"/>
</dbReference>
<evidence type="ECO:0000256" key="1">
    <source>
        <dbReference type="ARBA" id="ARBA00022475"/>
    </source>
</evidence>
<keyword evidence="3 7" id="KW-1133">Transmembrane helix</keyword>
<dbReference type="Proteomes" id="UP000501466">
    <property type="component" value="Chromosome"/>
</dbReference>
<proteinExistence type="inferred from homology"/>
<comment type="subcellular location">
    <subcellularLocation>
        <location evidence="7">Cell membrane</location>
    </subcellularLocation>
    <subcellularLocation>
        <location evidence="7">Bacterial flagellum basal body</location>
    </subcellularLocation>
</comment>
<dbReference type="EMBL" id="AP021888">
    <property type="protein sequence ID" value="BBP43144.1"/>
    <property type="molecule type" value="Genomic_DNA"/>
</dbReference>
<keyword evidence="5 7" id="KW-0975">Bacterial flagellum</keyword>
<evidence type="ECO:0000313" key="9">
    <source>
        <dbReference type="EMBL" id="BBP43144.1"/>
    </source>
</evidence>
<dbReference type="PANTHER" id="PTHR38766">
    <property type="entry name" value="FLAGELLAR PROTEIN FLIO"/>
    <property type="match status" value="1"/>
</dbReference>
<gene>
    <name evidence="9" type="ORF">THMIRHAT_08900</name>
</gene>
<dbReference type="RefSeq" id="WP_173290971.1">
    <property type="nucleotide sequence ID" value="NZ_AP021888.1"/>
</dbReference>
<evidence type="ECO:0000256" key="4">
    <source>
        <dbReference type="ARBA" id="ARBA00023136"/>
    </source>
</evidence>
<dbReference type="GO" id="GO:0044781">
    <property type="term" value="P:bacterial-type flagellum organization"/>
    <property type="evidence" value="ECO:0007669"/>
    <property type="project" value="UniProtKB-UniRule"/>
</dbReference>